<evidence type="ECO:0000313" key="3">
    <source>
        <dbReference type="Proteomes" id="UP000661025"/>
    </source>
</evidence>
<protein>
    <submittedName>
        <fullName evidence="2">Uncharacterized protein</fullName>
    </submittedName>
</protein>
<dbReference type="GeneID" id="79933764"/>
<dbReference type="AlphaFoldDB" id="A0A927KZY1"/>
<feature type="compositionally biased region" description="Pro residues" evidence="1">
    <location>
        <begin position="56"/>
        <end position="67"/>
    </location>
</feature>
<reference evidence="2" key="1">
    <citation type="submission" date="2020-09" db="EMBL/GenBank/DDBJ databases">
        <title>Streptomyces canutascabiei sp. nov., which causes potato common scab and is distributed across the world.</title>
        <authorList>
            <person name="Nguyen H.P."/>
            <person name="Weisberg A.J."/>
            <person name="Chang J.H."/>
            <person name="Clarke C.R."/>
        </authorList>
    </citation>
    <scope>NUCLEOTIDE SEQUENCE</scope>
    <source>
        <strain evidence="2">ID-01-6.2a</strain>
    </source>
</reference>
<accession>A0A927KZY1</accession>
<organism evidence="2 3">
    <name type="scientific">Streptomyces caniscabiei</name>
    <dbReference type="NCBI Taxonomy" id="2746961"/>
    <lineage>
        <taxon>Bacteria</taxon>
        <taxon>Bacillati</taxon>
        <taxon>Actinomycetota</taxon>
        <taxon>Actinomycetes</taxon>
        <taxon>Kitasatosporales</taxon>
        <taxon>Streptomycetaceae</taxon>
        <taxon>Streptomyces</taxon>
    </lineage>
</organism>
<name>A0A927KZY1_9ACTN</name>
<evidence type="ECO:0000313" key="2">
    <source>
        <dbReference type="EMBL" id="MBD9723470.1"/>
    </source>
</evidence>
<dbReference type="RefSeq" id="WP_192360354.1">
    <property type="nucleotide sequence ID" value="NZ_CP119182.1"/>
</dbReference>
<evidence type="ECO:0000256" key="1">
    <source>
        <dbReference type="SAM" id="MobiDB-lite"/>
    </source>
</evidence>
<feature type="region of interest" description="Disordered" evidence="1">
    <location>
        <begin position="48"/>
        <end position="67"/>
    </location>
</feature>
<sequence length="67" mass="7221">MPRRETPADDHARTTRILHGVETAYATRTGDPVNGGPLTDFEETVLSAAVPTNGTPYPPPGHGYPRH</sequence>
<comment type="caution">
    <text evidence="2">The sequence shown here is derived from an EMBL/GenBank/DDBJ whole genome shotgun (WGS) entry which is preliminary data.</text>
</comment>
<proteinExistence type="predicted"/>
<gene>
    <name evidence="2" type="ORF">IHE70_09470</name>
</gene>
<dbReference type="Proteomes" id="UP000661025">
    <property type="component" value="Unassembled WGS sequence"/>
</dbReference>
<dbReference type="EMBL" id="JACYXT010000003">
    <property type="protein sequence ID" value="MBD9723470.1"/>
    <property type="molecule type" value="Genomic_DNA"/>
</dbReference>